<keyword evidence="3" id="KW-1185">Reference proteome</keyword>
<name>A0AAD9UHB5_RIDPI</name>
<comment type="caution">
    <text evidence="2">The sequence shown here is derived from an EMBL/GenBank/DDBJ whole genome shotgun (WGS) entry which is preliminary data.</text>
</comment>
<reference evidence="2" key="1">
    <citation type="journal article" date="2023" name="Mol. Biol. Evol.">
        <title>Third-Generation Sequencing Reveals the Adaptive Role of the Epigenome in Three Deep-Sea Polychaetes.</title>
        <authorList>
            <person name="Perez M."/>
            <person name="Aroh O."/>
            <person name="Sun Y."/>
            <person name="Lan Y."/>
            <person name="Juniper S.K."/>
            <person name="Young C.R."/>
            <person name="Angers B."/>
            <person name="Qian P.Y."/>
        </authorList>
    </citation>
    <scope>NUCLEOTIDE SEQUENCE</scope>
    <source>
        <strain evidence="2">R07B-5</strain>
    </source>
</reference>
<feature type="region of interest" description="Disordered" evidence="1">
    <location>
        <begin position="72"/>
        <end position="100"/>
    </location>
</feature>
<gene>
    <name evidence="2" type="ORF">NP493_108g01025</name>
</gene>
<evidence type="ECO:0000256" key="1">
    <source>
        <dbReference type="SAM" id="MobiDB-lite"/>
    </source>
</evidence>
<dbReference type="Proteomes" id="UP001209878">
    <property type="component" value="Unassembled WGS sequence"/>
</dbReference>
<evidence type="ECO:0000313" key="3">
    <source>
        <dbReference type="Proteomes" id="UP001209878"/>
    </source>
</evidence>
<protein>
    <submittedName>
        <fullName evidence="2">Uncharacterized protein</fullName>
    </submittedName>
</protein>
<evidence type="ECO:0000313" key="2">
    <source>
        <dbReference type="EMBL" id="KAK2189356.1"/>
    </source>
</evidence>
<dbReference type="AlphaFoldDB" id="A0AAD9UHB5"/>
<accession>A0AAD9UHB5</accession>
<sequence length="351" mass="39686">MSDEKIKNSKGTLQKVGSFLGVTEDDSQMRVWKDKCMERAQNARLRIPGARNVVIKDGQSSEMIEMMPRLHSSKGFDQSKDMGVSSSKKSTHTDKTGTHPTVSKILSDMVKENEKRRQAASYRLYYKKPPKLRESLLSAVKGETTSEVAIMSREYTQSEPCLQQNIDHSNLAAATLKRRSDWTGNPQVFDADMKATRRSSITFSPLVKKFTFPMEPSFEGGGRSENLLKKLFHTKQPRLKQLQKEGRVELEGDQQQEVEDAIIQPDVSHPLYAVAPSSLTHLEDKPSKSILKNRLLNSAEGDPNPELDDCLNSETKLHLVPTEGNDEYLYRAEALEHYRKFVAVRAYLLKG</sequence>
<proteinExistence type="predicted"/>
<dbReference type="EMBL" id="JAODUO010000108">
    <property type="protein sequence ID" value="KAK2189356.1"/>
    <property type="molecule type" value="Genomic_DNA"/>
</dbReference>
<organism evidence="2 3">
    <name type="scientific">Ridgeia piscesae</name>
    <name type="common">Tubeworm</name>
    <dbReference type="NCBI Taxonomy" id="27915"/>
    <lineage>
        <taxon>Eukaryota</taxon>
        <taxon>Metazoa</taxon>
        <taxon>Spiralia</taxon>
        <taxon>Lophotrochozoa</taxon>
        <taxon>Annelida</taxon>
        <taxon>Polychaeta</taxon>
        <taxon>Sedentaria</taxon>
        <taxon>Canalipalpata</taxon>
        <taxon>Sabellida</taxon>
        <taxon>Siboglinidae</taxon>
        <taxon>Ridgeia</taxon>
    </lineage>
</organism>